<evidence type="ECO:0000256" key="11">
    <source>
        <dbReference type="ARBA" id="ARBA00023180"/>
    </source>
</evidence>
<evidence type="ECO:0000256" key="1">
    <source>
        <dbReference type="ARBA" id="ARBA00004447"/>
    </source>
</evidence>
<keyword evidence="8" id="KW-1133">Transmembrane helix</keyword>
<evidence type="ECO:0000313" key="15">
    <source>
        <dbReference type="EMBL" id="CAB3224223.1"/>
    </source>
</evidence>
<dbReference type="Pfam" id="PF00852">
    <property type="entry name" value="Glyco_transf_10"/>
    <property type="match status" value="1"/>
</dbReference>
<dbReference type="InterPro" id="IPR055270">
    <property type="entry name" value="Glyco_tran_10_C"/>
</dbReference>
<evidence type="ECO:0000256" key="7">
    <source>
        <dbReference type="ARBA" id="ARBA00022968"/>
    </source>
</evidence>
<evidence type="ECO:0000259" key="13">
    <source>
        <dbReference type="Pfam" id="PF00852"/>
    </source>
</evidence>
<evidence type="ECO:0000256" key="9">
    <source>
        <dbReference type="ARBA" id="ARBA00023034"/>
    </source>
</evidence>
<sequence>MKETAREVVVNQAYRSHNTVIAKFFRSRQDWTTSNLGTMLFKYEKTLDSTAQNRTYVVLVWKHWKWLKARHVSNFGSSEKDPLNDCSVNNCIFTGDDDKLDTADAVVIHLQHGLIPQVKQRNQQQRWIFLNDESPKHTFSLAKKKLKLKDFANVFNWSMTYRSDADIPVPYGRTVAFDEPVFKNIDFEDITNIIPNWKKKRRDVLVTALISNCVKYRMDFITELQKYIPVDIYGKCSNNETNRNRCPGHFKSDCEPISEYLFYLVLENSNCREYFSEKIWFHAFSKGAIPIIMGVSRSDCKNLLPPNSYFYIPMSTIQNATEMKAVASNIVFVSQNEEYLRTLHYWRNNFAAVNEHGYFGTKSYHWCRVCEALNYNDDTEKMYNERHLKWFLDPKLLCE</sequence>
<evidence type="ECO:0000256" key="2">
    <source>
        <dbReference type="ARBA" id="ARBA00004922"/>
    </source>
</evidence>
<keyword evidence="6 12" id="KW-0812">Transmembrane</keyword>
<comment type="pathway">
    <text evidence="2">Protein modification; protein glycosylation.</text>
</comment>
<evidence type="ECO:0000256" key="6">
    <source>
        <dbReference type="ARBA" id="ARBA00022692"/>
    </source>
</evidence>
<dbReference type="InterPro" id="IPR031481">
    <property type="entry name" value="Glyco_tran_10_N"/>
</dbReference>
<keyword evidence="4 12" id="KW-0328">Glycosyltransferase</keyword>
<accession>A0A8S0YWB6</accession>
<dbReference type="EMBL" id="CADEBD010000171">
    <property type="protein sequence ID" value="CAB3224223.1"/>
    <property type="molecule type" value="Genomic_DNA"/>
</dbReference>
<dbReference type="InterPro" id="IPR001503">
    <property type="entry name" value="Glyco_trans_10"/>
</dbReference>
<name>A0A8S0YWB6_ARCPL</name>
<organism evidence="15 16">
    <name type="scientific">Arctia plantaginis</name>
    <name type="common">Wood tiger moth</name>
    <name type="synonym">Phalaena plantaginis</name>
    <dbReference type="NCBI Taxonomy" id="874455"/>
    <lineage>
        <taxon>Eukaryota</taxon>
        <taxon>Metazoa</taxon>
        <taxon>Ecdysozoa</taxon>
        <taxon>Arthropoda</taxon>
        <taxon>Hexapoda</taxon>
        <taxon>Insecta</taxon>
        <taxon>Pterygota</taxon>
        <taxon>Neoptera</taxon>
        <taxon>Endopterygota</taxon>
        <taxon>Lepidoptera</taxon>
        <taxon>Glossata</taxon>
        <taxon>Ditrysia</taxon>
        <taxon>Noctuoidea</taxon>
        <taxon>Erebidae</taxon>
        <taxon>Arctiinae</taxon>
        <taxon>Arctia</taxon>
    </lineage>
</organism>
<dbReference type="InterPro" id="IPR038577">
    <property type="entry name" value="GT10-like_C_sf"/>
</dbReference>
<evidence type="ECO:0000256" key="10">
    <source>
        <dbReference type="ARBA" id="ARBA00023136"/>
    </source>
</evidence>
<evidence type="ECO:0000259" key="14">
    <source>
        <dbReference type="Pfam" id="PF17039"/>
    </source>
</evidence>
<evidence type="ECO:0000256" key="8">
    <source>
        <dbReference type="ARBA" id="ARBA00022989"/>
    </source>
</evidence>
<dbReference type="AlphaFoldDB" id="A0A8S0YWB6"/>
<comment type="subcellular location">
    <subcellularLocation>
        <location evidence="1 12">Golgi apparatus</location>
        <location evidence="1 12">Golgi stack membrane</location>
        <topology evidence="1 12">Single-pass type II membrane protein</topology>
    </subcellularLocation>
</comment>
<comment type="similarity">
    <text evidence="3 12">Belongs to the glycosyltransferase 10 family.</text>
</comment>
<dbReference type="OrthoDB" id="270009at2759"/>
<reference evidence="15 16" key="1">
    <citation type="submission" date="2020-04" db="EMBL/GenBank/DDBJ databases">
        <authorList>
            <person name="Wallbank WR R."/>
            <person name="Pardo Diaz C."/>
            <person name="Kozak K."/>
            <person name="Martin S."/>
            <person name="Jiggins C."/>
            <person name="Moest M."/>
            <person name="Warren A I."/>
            <person name="Byers J.R.P. K."/>
            <person name="Montejo-Kovacevich G."/>
            <person name="Yen C E."/>
        </authorList>
    </citation>
    <scope>NUCLEOTIDE SEQUENCE [LARGE SCALE GENOMIC DNA]</scope>
</reference>
<dbReference type="PANTHER" id="PTHR48438">
    <property type="entry name" value="ALPHA-(1,3)-FUCOSYLTRANSFERASE C-RELATED"/>
    <property type="match status" value="1"/>
</dbReference>
<keyword evidence="5 12" id="KW-0808">Transferase</keyword>
<keyword evidence="9 12" id="KW-0333">Golgi apparatus</keyword>
<keyword evidence="10" id="KW-0472">Membrane</keyword>
<dbReference type="Proteomes" id="UP000494256">
    <property type="component" value="Unassembled WGS sequence"/>
</dbReference>
<keyword evidence="7" id="KW-0735">Signal-anchor</keyword>
<dbReference type="Pfam" id="PF17039">
    <property type="entry name" value="Glyco_tran_10_N"/>
    <property type="match status" value="1"/>
</dbReference>
<comment type="caution">
    <text evidence="15">The sequence shown here is derived from an EMBL/GenBank/DDBJ whole genome shotgun (WGS) entry which is preliminary data.</text>
</comment>
<evidence type="ECO:0000256" key="5">
    <source>
        <dbReference type="ARBA" id="ARBA00022679"/>
    </source>
</evidence>
<evidence type="ECO:0000313" key="16">
    <source>
        <dbReference type="Proteomes" id="UP000494256"/>
    </source>
</evidence>
<feature type="domain" description="Fucosyltransferase C-terminal" evidence="13">
    <location>
        <begin position="201"/>
        <end position="385"/>
    </location>
</feature>
<proteinExistence type="inferred from homology"/>
<keyword evidence="11" id="KW-0325">Glycoprotein</keyword>
<dbReference type="GO" id="GO:0032580">
    <property type="term" value="C:Golgi cisterna membrane"/>
    <property type="evidence" value="ECO:0007669"/>
    <property type="project" value="UniProtKB-SubCell"/>
</dbReference>
<dbReference type="SUPFAM" id="SSF53756">
    <property type="entry name" value="UDP-Glycosyltransferase/glycogen phosphorylase"/>
    <property type="match status" value="1"/>
</dbReference>
<dbReference type="PANTHER" id="PTHR48438:SF1">
    <property type="entry name" value="ALPHA-(1,3)-FUCOSYLTRANSFERASE C-RELATED"/>
    <property type="match status" value="1"/>
</dbReference>
<evidence type="ECO:0000256" key="4">
    <source>
        <dbReference type="ARBA" id="ARBA00022676"/>
    </source>
</evidence>
<evidence type="ECO:0000256" key="3">
    <source>
        <dbReference type="ARBA" id="ARBA00008919"/>
    </source>
</evidence>
<gene>
    <name evidence="15" type="ORF">APLA_LOCUS1801</name>
</gene>
<protein>
    <recommendedName>
        <fullName evidence="12">Fucosyltransferase</fullName>
        <ecNumber evidence="12">2.4.1.-</ecNumber>
    </recommendedName>
</protein>
<dbReference type="EC" id="2.4.1.-" evidence="12"/>
<evidence type="ECO:0000256" key="12">
    <source>
        <dbReference type="RuleBase" id="RU003832"/>
    </source>
</evidence>
<feature type="domain" description="Fucosyltransferase N-terminal" evidence="14">
    <location>
        <begin position="55"/>
        <end position="172"/>
    </location>
</feature>
<dbReference type="Gene3D" id="3.40.50.11660">
    <property type="entry name" value="Glycosyl transferase family 10, C-terminal domain"/>
    <property type="match status" value="1"/>
</dbReference>
<dbReference type="GO" id="GO:0008417">
    <property type="term" value="F:fucosyltransferase activity"/>
    <property type="evidence" value="ECO:0007669"/>
    <property type="project" value="InterPro"/>
</dbReference>